<evidence type="ECO:0000256" key="2">
    <source>
        <dbReference type="ARBA" id="ARBA00022527"/>
    </source>
</evidence>
<comment type="catalytic activity">
    <reaction evidence="9">
        <text>L-seryl-[protein] + ATP = O-phospho-L-seryl-[protein] + ADP + H(+)</text>
        <dbReference type="Rhea" id="RHEA:17989"/>
        <dbReference type="Rhea" id="RHEA-COMP:9863"/>
        <dbReference type="Rhea" id="RHEA-COMP:11604"/>
        <dbReference type="ChEBI" id="CHEBI:15378"/>
        <dbReference type="ChEBI" id="CHEBI:29999"/>
        <dbReference type="ChEBI" id="CHEBI:30616"/>
        <dbReference type="ChEBI" id="CHEBI:83421"/>
        <dbReference type="ChEBI" id="CHEBI:456216"/>
        <dbReference type="EC" id="2.7.11.1"/>
    </reaction>
</comment>
<dbReference type="EC" id="2.7.11.1" evidence="10"/>
<comment type="caution">
    <text evidence="15">The sequence shown here is derived from an EMBL/GenBank/DDBJ whole genome shotgun (WGS) entry which is preliminary data.</text>
</comment>
<evidence type="ECO:0000256" key="11">
    <source>
        <dbReference type="SAM" id="MobiDB-lite"/>
    </source>
</evidence>
<feature type="compositionally biased region" description="Low complexity" evidence="11">
    <location>
        <begin position="809"/>
        <end position="820"/>
    </location>
</feature>
<sequence length="2967" mass="346895">MSQKKELQSIELKLLLQQLEDRSFIKRSEASRLIKKFANDKLREQGRESLQIIFKQIMETISELMNNEDETYILGACQAIDELLFISSQEDVVVFARFGGYLRIALTCENIPILHFASQTLGKLARIGGQIAQEVIEYEMRVALGYLQDERNKGHRMAAVLIILELTQLSDSTIYSHIPMTFERIWCAVWDKNLEIRKTAAIALGNSLKLIAKKSEQLRIQWTNKIYLELKKGFKTNNSETIHGSFLIIYELFQISKDILLETFKEICDFIFNYKDNKSPDIRKAVYILIPILAKCNKENFEKDYLSAIVKYLEKSLKKYSSERIEIFQCFGKLSLSLGTSFEPYLNIIIKMIQEALNSNKKKRYCPESIECFGMLAECFKKKIIPISENFKIFQSIYKLPLTEKLINLLKKLIKELPGYSTNIHQNLYVIITNILKSVSLQSSQSQQLFTQQSEYNSIILSLKCLTIFEFDLNETIQFIKNYVCEFLHETDHEIRKQSALTCMHILIESETNELTNVNTVQNEILDKLLILAITDSNLNIRLSILKSINNKLDHKLSKSNKLSPLFYTLNDENFEIRYITVTIIGRLSSLNPTFIVPSLRKILIQLLTELEYNKNLKTQEKSLKLLTHMIESIGSLIKPYSELILKNLIPKLYSNSKQITLLKSSIINYILIAIGRLSIYTKKRKMKQYIEELIGFIIKILQDQIPNIKIKITLRTLFQLLNATGYVIDPYKKFPQLLLLLLRIFRIKNKPHIRKEIMQILGLIGAIDPYDLKMNFKKNKINSNNNNNQNKNNHNNHNNHNHNHNHNHSNNIHNNNNSNEISGGDNYSSISGINSKEYNPIQNNSTKNEQILPGFDLIFDNYYPTIVINELIKILKDNSLRQHFSMIIRTLMTIFKSIKLRTIQFLPKVLPTFFNLMRNCENIMREFLFKQLRILICFVKEHIYKYLTELVSIIQQFWLPQYYSEIILLIKDLCLLKNDEFKIQLPELIPYMIEILETNNIDENIKINVLIAFKLLSDNLEDYLHIVIPSIIKILDDKKNSINLKSNVLTTIGGLSLHINLLDFASRIIHPISRILINYNVNSIKNFYFNKSDILDQNHVNSNNSSNGLNHINNEILKNKELINDLNNNNNLIQNKNLHLHNHNAKDSKKNNSNNSNNKNKSNLKKTNSMSNIINKKSFLNNTNHLINEALNTLSKLVIQLNKEYLIFIPMIEKIMVKYDIKHIFYSDLVEKLINNKSLTGKKKGQVRIIPKKTLSLGIDNESQNHFRELIQKNSKLANSLEDIMGSSFLSSNDLNTQIKDKKNSSRMQEIPITKLLVDQNTLKDFWSVGNYSNQEEWDEWVTNFSLQLLRQSPSPAIRSCSSLAQIYCPLARRLFNAAFLSCWNELDEYHQEHLIYSLEIVFNNFKSISTEILQILLNLAEFMEHVDKPLPITISKLGELAEKCHAYSQALHYKEIEFQLDPKLSIEGLIAINNQLEKPQAAIGILKFAQKNLNLELKETWYEQLNRWQNALNAYQNRINRINHNQNVDGNNQSGTNNNNHHSSNDKMINTNNRQTIFLQSNQNLTITQVVLGKMRCLNALCEWDELIQMAQEYWIYFQTNGKQNCDNNSNHNQKYNQNVLNQIAPLVVNAYFNLRNYEEMNNYIQIIDKNCFEGAFWRAIIEINNENYPKAKEFINLAQDNVSKNLNTLIFESYSRQYNEIINLQQLIELEEAIQYKKATRNSNVLKQKQIKQNYSKRLLNCKKEINIWQRILSVQSIVIPPKENIEIWLKFAKLSIKNGKNFTLAERSIRKFIDSKLINTQNQKIKILSKDFQSLHPKVALNYLELLWQNQNNENEKEITFKSLQQLCNKIPPPSIFEKRRKEQERVERWKIKQQRELRISKDNNEIYQKEEIKKQRKRREKKKQLKIIKKQEKIRRRTFFMQKMMKNKNNHLNEKVNNNGSSSSSSSSNNSDGKGVEENENKLKINKELNGLLKEKFGLEDHKKRKRSKKKKKLLEKKQMLKEKTVLAKDSKDLEKANSRLRAKYFLTLGKWGLNNIKLTRGEKQEIALDSFKLATEYDKSWYKAWHNWAFFNFQIIFQKKFNSNHKKLGSNNKNNKFNNGDDKLNPEMIQNYLIPSIKGFFKSISLNPGNQSVQDILRLLTLWFEYGEYEVVSKTILNEFVTVSIDTWLKVIPQIIARINTPIEQIREVICYLLNEVGKVHPQALVFPLTVSYISENETKKMIKIAQRKRRLSKESQKSHLQLLQIINKNNGNGSKKKKRKKFQRKRSKLISTQDKRPNLKSNLDFKINGEPINDFEFQSSDSEITSDLEFSDDVKNDHYYYTSSFSSSSSSDSSSDYGSFTDLYPDENGGNETSNLYKINLFKHYDENQNNKNNLSESLMEEMRNHSSNLVNDAELVSSELIRIGILWEELWNKGLEQASKAYFGQKDVIQMLMELQPLHEMISRGPSTMRELSFLQNYERDLIEAQEWCKKYLKKPDIGHLTQAWNLYYKVFEQIGNALPKMTNLKLSYMSPELNKVKNLELAMPGTYKAGKKIIKIKEFYPTADVILSKQRPRKIKIKGNNGKMYKFLLKGHEDPRLDERVMQLFGLVNTLLKQESSKKSSQQHLKITRYSVIPLSTNSGIIEWVPHCDTMHELIREYRNARKIFLDLERRVMLEMTPEYDQLKPIQKIEIFTNSLDQTEGEDLEKILWLKSTNSENWLERRTNYTRSLALMSMVGYILGLGDRHPSNLMMEIYTGKILHIDFGDCFEVTRERDKFPEKIPFRLTRMLIKAMGVSGIEGNFRNTCESVMQLLRNNKDSLMAMLEAFVHDPLLTWQLVDEKKEINEDKFTKVRDVDEHKNTKNQTQKFQLEMLQSIEIKNSMKSSINQTLPNDIKNKSKSSVINNNDSDRSNFHNRDNLKNNVNEEAIKLIKRIEDKLTGRDFDPNKTLDVTQQVEMLIEEASSVENLCQCYNGWCPFW</sequence>
<dbReference type="GO" id="GO:0005737">
    <property type="term" value="C:cytoplasm"/>
    <property type="evidence" value="ECO:0007669"/>
    <property type="project" value="TreeGrafter"/>
</dbReference>
<dbReference type="InterPro" id="IPR036940">
    <property type="entry name" value="PI3/4_kinase_cat_sf"/>
</dbReference>
<dbReference type="SUPFAM" id="SSF48371">
    <property type="entry name" value="ARM repeat"/>
    <property type="match status" value="3"/>
</dbReference>
<dbReference type="InterPro" id="IPR011009">
    <property type="entry name" value="Kinase-like_dom_sf"/>
</dbReference>
<evidence type="ECO:0000256" key="9">
    <source>
        <dbReference type="ARBA" id="ARBA00048679"/>
    </source>
</evidence>
<comment type="similarity">
    <text evidence="1 10">Belongs to the PI3/PI4-kinase family.</text>
</comment>
<evidence type="ECO:0000313" key="16">
    <source>
        <dbReference type="Proteomes" id="UP001146793"/>
    </source>
</evidence>
<keyword evidence="7 10" id="KW-0067">ATP-binding</keyword>
<feature type="compositionally biased region" description="Low complexity" evidence="11">
    <location>
        <begin position="782"/>
        <end position="797"/>
    </location>
</feature>
<evidence type="ECO:0000256" key="7">
    <source>
        <dbReference type="ARBA" id="ARBA00022840"/>
    </source>
</evidence>
<dbReference type="GO" id="GO:0031929">
    <property type="term" value="P:TOR signaling"/>
    <property type="evidence" value="ECO:0007669"/>
    <property type="project" value="TreeGrafter"/>
</dbReference>
<dbReference type="InterPro" id="IPR018936">
    <property type="entry name" value="PI3/4_kinase_CS"/>
</dbReference>
<dbReference type="GO" id="GO:0016242">
    <property type="term" value="P:negative regulation of macroautophagy"/>
    <property type="evidence" value="ECO:0007669"/>
    <property type="project" value="TreeGrafter"/>
</dbReference>
<accession>A0AAV7YNJ2</accession>
<dbReference type="GO" id="GO:0031931">
    <property type="term" value="C:TORC1 complex"/>
    <property type="evidence" value="ECO:0007669"/>
    <property type="project" value="TreeGrafter"/>
</dbReference>
<dbReference type="FunFam" id="3.30.1010.10:FF:000006">
    <property type="entry name" value="Serine/threonine-protein kinase TOR"/>
    <property type="match status" value="1"/>
</dbReference>
<feature type="domain" description="PI3K/PI4K catalytic" evidence="12">
    <location>
        <begin position="2548"/>
        <end position="2869"/>
    </location>
</feature>
<evidence type="ECO:0000259" key="12">
    <source>
        <dbReference type="PROSITE" id="PS50290"/>
    </source>
</evidence>
<dbReference type="Pfam" id="PF00454">
    <property type="entry name" value="PI3_PI4_kinase"/>
    <property type="match status" value="1"/>
</dbReference>
<keyword evidence="3 10" id="KW-0808">Transferase</keyword>
<dbReference type="InterPro" id="IPR000403">
    <property type="entry name" value="PI3/4_kinase_cat_dom"/>
</dbReference>
<dbReference type="PANTHER" id="PTHR11139">
    <property type="entry name" value="ATAXIA TELANGIECTASIA MUTATED ATM -RELATED"/>
    <property type="match status" value="1"/>
</dbReference>
<evidence type="ECO:0000256" key="10">
    <source>
        <dbReference type="RuleBase" id="RU364109"/>
    </source>
</evidence>
<comment type="catalytic activity">
    <reaction evidence="8 10">
        <text>L-threonyl-[protein] + ATP = O-phospho-L-threonyl-[protein] + ADP + H(+)</text>
        <dbReference type="Rhea" id="RHEA:46608"/>
        <dbReference type="Rhea" id="RHEA-COMP:11060"/>
        <dbReference type="Rhea" id="RHEA-COMP:11605"/>
        <dbReference type="ChEBI" id="CHEBI:15378"/>
        <dbReference type="ChEBI" id="CHEBI:30013"/>
        <dbReference type="ChEBI" id="CHEBI:30616"/>
        <dbReference type="ChEBI" id="CHEBI:61977"/>
        <dbReference type="ChEBI" id="CHEBI:456216"/>
        <dbReference type="EC" id="2.7.11.1"/>
    </reaction>
</comment>
<evidence type="ECO:0000256" key="6">
    <source>
        <dbReference type="ARBA" id="ARBA00022777"/>
    </source>
</evidence>
<dbReference type="PROSITE" id="PS51190">
    <property type="entry name" value="FATC"/>
    <property type="match status" value="1"/>
</dbReference>
<evidence type="ECO:0000256" key="4">
    <source>
        <dbReference type="ARBA" id="ARBA00022737"/>
    </source>
</evidence>
<evidence type="ECO:0000256" key="3">
    <source>
        <dbReference type="ARBA" id="ARBA00022679"/>
    </source>
</evidence>
<dbReference type="SUPFAM" id="SSF56112">
    <property type="entry name" value="Protein kinase-like (PK-like)"/>
    <property type="match status" value="1"/>
</dbReference>
<dbReference type="PROSITE" id="PS50290">
    <property type="entry name" value="PI3_4_KINASE_3"/>
    <property type="match status" value="1"/>
</dbReference>
<feature type="compositionally biased region" description="Basic residues" evidence="11">
    <location>
        <begin position="798"/>
        <end position="808"/>
    </location>
</feature>
<dbReference type="Pfam" id="PF02260">
    <property type="entry name" value="FATC"/>
    <property type="match status" value="1"/>
</dbReference>
<dbReference type="InterPro" id="IPR003151">
    <property type="entry name" value="PIK-rel_kinase_FAT"/>
</dbReference>
<dbReference type="SMART" id="SM00146">
    <property type="entry name" value="PI3Kc"/>
    <property type="match status" value="1"/>
</dbReference>
<dbReference type="GO" id="GO:0031932">
    <property type="term" value="C:TORC2 complex"/>
    <property type="evidence" value="ECO:0007669"/>
    <property type="project" value="TreeGrafter"/>
</dbReference>
<keyword evidence="5 10" id="KW-0547">Nucleotide-binding</keyword>
<feature type="compositionally biased region" description="Basic residues" evidence="11">
    <location>
        <begin position="2261"/>
        <end position="2275"/>
    </location>
</feature>
<feature type="region of interest" description="Disordered" evidence="11">
    <location>
        <begin position="1144"/>
        <end position="1169"/>
    </location>
</feature>
<evidence type="ECO:0000259" key="14">
    <source>
        <dbReference type="PROSITE" id="PS51190"/>
    </source>
</evidence>
<dbReference type="Pfam" id="PF08771">
    <property type="entry name" value="FRB_dom"/>
    <property type="match status" value="1"/>
</dbReference>
<dbReference type="InterPro" id="IPR016024">
    <property type="entry name" value="ARM-type_fold"/>
</dbReference>
<dbReference type="FunFam" id="1.10.1070.11:FF:000029">
    <property type="entry name" value="Serine/threonine-protein kinase TOR"/>
    <property type="match status" value="1"/>
</dbReference>
<dbReference type="GO" id="GO:0005524">
    <property type="term" value="F:ATP binding"/>
    <property type="evidence" value="ECO:0007669"/>
    <property type="project" value="UniProtKB-KW"/>
</dbReference>
<gene>
    <name evidence="15" type="ORF">M0812_02730</name>
</gene>
<feature type="compositionally biased region" description="Low complexity" evidence="11">
    <location>
        <begin position="1526"/>
        <end position="1544"/>
    </location>
</feature>
<dbReference type="Gene3D" id="3.30.1010.10">
    <property type="entry name" value="Phosphatidylinositol 3-kinase Catalytic Subunit, Chain A, domain 4"/>
    <property type="match status" value="1"/>
</dbReference>
<organism evidence="15 16">
    <name type="scientific">Anaeramoeba flamelloides</name>
    <dbReference type="NCBI Taxonomy" id="1746091"/>
    <lineage>
        <taxon>Eukaryota</taxon>
        <taxon>Metamonada</taxon>
        <taxon>Anaeramoebidae</taxon>
        <taxon>Anaeramoeba</taxon>
    </lineage>
</organism>
<dbReference type="Gene3D" id="1.10.1070.11">
    <property type="entry name" value="Phosphatidylinositol 3-/4-kinase, catalytic domain"/>
    <property type="match status" value="1"/>
</dbReference>
<dbReference type="InterPro" id="IPR036738">
    <property type="entry name" value="FRB_sf"/>
</dbReference>
<dbReference type="Pfam" id="PF11865">
    <property type="entry name" value="mTOR_dom"/>
    <property type="match status" value="1"/>
</dbReference>
<dbReference type="SMART" id="SM01346">
    <property type="entry name" value="DUF3385"/>
    <property type="match status" value="1"/>
</dbReference>
<dbReference type="InterPro" id="IPR009076">
    <property type="entry name" value="FRB_dom"/>
</dbReference>
<evidence type="ECO:0000313" key="15">
    <source>
        <dbReference type="EMBL" id="KAJ3431054.1"/>
    </source>
</evidence>
<dbReference type="InterPro" id="IPR014009">
    <property type="entry name" value="PIK_FAT"/>
</dbReference>
<proteinExistence type="inferred from homology"/>
<feature type="region of interest" description="Disordered" evidence="11">
    <location>
        <begin position="1934"/>
        <end position="1965"/>
    </location>
</feature>
<dbReference type="PROSITE" id="PS51189">
    <property type="entry name" value="FAT"/>
    <property type="match status" value="1"/>
</dbReference>
<evidence type="ECO:0000256" key="8">
    <source>
        <dbReference type="ARBA" id="ARBA00047899"/>
    </source>
</evidence>
<name>A0AAV7YNJ2_9EUKA</name>
<feature type="domain" description="FAT" evidence="13">
    <location>
        <begin position="1438"/>
        <end position="2221"/>
    </location>
</feature>
<dbReference type="FunFam" id="1.20.120.150:FF:000001">
    <property type="entry name" value="Serine/threonine-protein kinase TOR"/>
    <property type="match status" value="1"/>
</dbReference>
<dbReference type="InterPro" id="IPR011989">
    <property type="entry name" value="ARM-like"/>
</dbReference>
<dbReference type="EMBL" id="JANTQA010000048">
    <property type="protein sequence ID" value="KAJ3431054.1"/>
    <property type="molecule type" value="Genomic_DNA"/>
</dbReference>
<dbReference type="InterPro" id="IPR003152">
    <property type="entry name" value="FATC_dom"/>
</dbReference>
<feature type="region of interest" description="Disordered" evidence="11">
    <location>
        <begin position="2256"/>
        <end position="2280"/>
    </location>
</feature>
<feature type="domain" description="FATC" evidence="14">
    <location>
        <begin position="2935"/>
        <end position="2967"/>
    </location>
</feature>
<dbReference type="GO" id="GO:0005634">
    <property type="term" value="C:nucleus"/>
    <property type="evidence" value="ECO:0007669"/>
    <property type="project" value="TreeGrafter"/>
</dbReference>
<dbReference type="CDD" id="cd05169">
    <property type="entry name" value="PIKKc_TOR"/>
    <property type="match status" value="1"/>
</dbReference>
<dbReference type="Proteomes" id="UP001146793">
    <property type="component" value="Unassembled WGS sequence"/>
</dbReference>
<evidence type="ECO:0000256" key="1">
    <source>
        <dbReference type="ARBA" id="ARBA00011031"/>
    </source>
</evidence>
<keyword evidence="2 10" id="KW-0723">Serine/threonine-protein kinase</keyword>
<dbReference type="GO" id="GO:0044877">
    <property type="term" value="F:protein-containing complex binding"/>
    <property type="evidence" value="ECO:0007669"/>
    <property type="project" value="InterPro"/>
</dbReference>
<dbReference type="Gene3D" id="1.20.120.150">
    <property type="entry name" value="FKBP12-rapamycin binding domain"/>
    <property type="match status" value="1"/>
</dbReference>
<dbReference type="InterPro" id="IPR024585">
    <property type="entry name" value="mTOR_dom"/>
</dbReference>
<dbReference type="PROSITE" id="PS00916">
    <property type="entry name" value="PI3_4_KINASE_2"/>
    <property type="match status" value="1"/>
</dbReference>
<feature type="region of interest" description="Disordered" evidence="11">
    <location>
        <begin position="2877"/>
        <end position="2906"/>
    </location>
</feature>
<dbReference type="Pfam" id="PF02259">
    <property type="entry name" value="FAT"/>
    <property type="match status" value="2"/>
</dbReference>
<keyword evidence="4" id="KW-0677">Repeat</keyword>
<evidence type="ECO:0000259" key="13">
    <source>
        <dbReference type="PROSITE" id="PS51189"/>
    </source>
</evidence>
<feature type="region of interest" description="Disordered" evidence="11">
    <location>
        <begin position="1526"/>
        <end position="1550"/>
    </location>
</feature>
<feature type="compositionally biased region" description="Low complexity" evidence="11">
    <location>
        <begin position="1940"/>
        <end position="1956"/>
    </location>
</feature>
<dbReference type="SUPFAM" id="SSF47212">
    <property type="entry name" value="FKBP12-rapamycin-binding domain of FKBP-rapamycin-associated protein (FRAP)"/>
    <property type="match status" value="1"/>
</dbReference>
<feature type="compositionally biased region" description="Basic and acidic residues" evidence="11">
    <location>
        <begin position="2895"/>
        <end position="2906"/>
    </location>
</feature>
<dbReference type="GO" id="GO:0004674">
    <property type="term" value="F:protein serine/threonine kinase activity"/>
    <property type="evidence" value="ECO:0007669"/>
    <property type="project" value="UniProtKB-KW"/>
</dbReference>
<keyword evidence="6 10" id="KW-0418">Kinase</keyword>
<evidence type="ECO:0000256" key="5">
    <source>
        <dbReference type="ARBA" id="ARBA00022741"/>
    </source>
</evidence>
<dbReference type="InterPro" id="IPR050517">
    <property type="entry name" value="DDR_Repair_Kinase"/>
</dbReference>
<dbReference type="SMART" id="SM01345">
    <property type="entry name" value="Rapamycin_bind"/>
    <property type="match status" value="1"/>
</dbReference>
<feature type="region of interest" description="Disordered" evidence="11">
    <location>
        <begin position="779"/>
        <end position="827"/>
    </location>
</feature>
<protein>
    <recommendedName>
        <fullName evidence="10">Serine/threonine-protein kinase TOR</fullName>
        <ecNumber evidence="10">2.7.11.1</ecNumber>
    </recommendedName>
</protein>
<feature type="compositionally biased region" description="Low complexity" evidence="11">
    <location>
        <begin position="1152"/>
        <end position="1169"/>
    </location>
</feature>
<dbReference type="Gene3D" id="1.25.10.10">
    <property type="entry name" value="Leucine-rich Repeat Variant"/>
    <property type="match status" value="3"/>
</dbReference>
<reference evidence="15" key="1">
    <citation type="submission" date="2022-08" db="EMBL/GenBank/DDBJ databases">
        <title>Novel sulphate-reducing endosymbionts in the free-living metamonad Anaeramoeba.</title>
        <authorList>
            <person name="Jerlstrom-Hultqvist J."/>
            <person name="Cepicka I."/>
            <person name="Gallot-Lavallee L."/>
            <person name="Salas-Leiva D."/>
            <person name="Curtis B.A."/>
            <person name="Zahonova K."/>
            <person name="Pipaliya S."/>
            <person name="Dacks J."/>
            <person name="Roger A.J."/>
        </authorList>
    </citation>
    <scope>NUCLEOTIDE SEQUENCE</scope>
    <source>
        <strain evidence="15">Busselton2</strain>
    </source>
</reference>
<dbReference type="PANTHER" id="PTHR11139:SF9">
    <property type="entry name" value="SERINE_THREONINE-PROTEIN KINASE MTOR"/>
    <property type="match status" value="1"/>
</dbReference>
<dbReference type="InterPro" id="IPR026683">
    <property type="entry name" value="TOR_cat"/>
</dbReference>
<dbReference type="SMART" id="SM01343">
    <property type="entry name" value="FATC"/>
    <property type="match status" value="1"/>
</dbReference>